<protein>
    <submittedName>
        <fullName evidence="2">Uncharacterized protein</fullName>
    </submittedName>
</protein>
<evidence type="ECO:0000256" key="1">
    <source>
        <dbReference type="SAM" id="MobiDB-lite"/>
    </source>
</evidence>
<reference evidence="2 3" key="1">
    <citation type="submission" date="2021-03" db="EMBL/GenBank/DDBJ databases">
        <title>Genomic Encyclopedia of Type Strains, Phase IV (KMG-IV): sequencing the most valuable type-strain genomes for metagenomic binning, comparative biology and taxonomic classification.</title>
        <authorList>
            <person name="Goeker M."/>
        </authorList>
    </citation>
    <scope>NUCLEOTIDE SEQUENCE [LARGE SCALE GENOMIC DNA]</scope>
    <source>
        <strain evidence="2 3">DSM 21600</strain>
    </source>
</reference>
<dbReference type="EMBL" id="JAGGJU010000005">
    <property type="protein sequence ID" value="MBP1850546.1"/>
    <property type="molecule type" value="Genomic_DNA"/>
</dbReference>
<accession>A0ABS4DXX5</accession>
<evidence type="ECO:0000313" key="3">
    <source>
        <dbReference type="Proteomes" id="UP000759443"/>
    </source>
</evidence>
<evidence type="ECO:0000313" key="2">
    <source>
        <dbReference type="EMBL" id="MBP1850546.1"/>
    </source>
</evidence>
<feature type="compositionally biased region" description="Basic and acidic residues" evidence="1">
    <location>
        <begin position="29"/>
        <end position="42"/>
    </location>
</feature>
<proteinExistence type="predicted"/>
<sequence length="42" mass="4728">MATVAKREGVTVWIEVDGRRIGVSPDTRPSTDRKDDDSELRL</sequence>
<name>A0ABS4DXX5_9HYPH</name>
<feature type="region of interest" description="Disordered" evidence="1">
    <location>
        <begin position="21"/>
        <end position="42"/>
    </location>
</feature>
<keyword evidence="3" id="KW-1185">Reference proteome</keyword>
<organism evidence="2 3">
    <name type="scientific">Rhizobium halophytocola</name>
    <dbReference type="NCBI Taxonomy" id="735519"/>
    <lineage>
        <taxon>Bacteria</taxon>
        <taxon>Pseudomonadati</taxon>
        <taxon>Pseudomonadota</taxon>
        <taxon>Alphaproteobacteria</taxon>
        <taxon>Hyphomicrobiales</taxon>
        <taxon>Rhizobiaceae</taxon>
        <taxon>Rhizobium/Agrobacterium group</taxon>
        <taxon>Rhizobium</taxon>
    </lineage>
</organism>
<dbReference type="Proteomes" id="UP000759443">
    <property type="component" value="Unassembled WGS sequence"/>
</dbReference>
<gene>
    <name evidence="2" type="ORF">J2Z17_001983</name>
</gene>
<comment type="caution">
    <text evidence="2">The sequence shown here is derived from an EMBL/GenBank/DDBJ whole genome shotgun (WGS) entry which is preliminary data.</text>
</comment>